<dbReference type="Proteomes" id="UP001163828">
    <property type="component" value="Unassembled WGS sequence"/>
</dbReference>
<dbReference type="EMBL" id="MU790782">
    <property type="protein sequence ID" value="KAJ3993227.1"/>
    <property type="molecule type" value="Genomic_DNA"/>
</dbReference>
<gene>
    <name evidence="2" type="ORF">F5050DRAFT_757538</name>
</gene>
<evidence type="ECO:0000313" key="3">
    <source>
        <dbReference type="Proteomes" id="UP001163828"/>
    </source>
</evidence>
<keyword evidence="3" id="KW-1185">Reference proteome</keyword>
<feature type="compositionally biased region" description="Polar residues" evidence="1">
    <location>
        <begin position="160"/>
        <end position="181"/>
    </location>
</feature>
<feature type="compositionally biased region" description="Low complexity" evidence="1">
    <location>
        <begin position="103"/>
        <end position="118"/>
    </location>
</feature>
<accession>A0ABQ8Q410</accession>
<evidence type="ECO:0008006" key="4">
    <source>
        <dbReference type="Google" id="ProtNLM"/>
    </source>
</evidence>
<feature type="compositionally biased region" description="Basic and acidic residues" evidence="1">
    <location>
        <begin position="189"/>
        <end position="200"/>
    </location>
</feature>
<sequence>MPLDGHSYLVAQGWSGKGNGLRKGAIAKPITVNQKKTLAGLGKDRDEAFPFWDHLFSAASQAITVKIDDSDASDTDEIHSSVAPVLRRTTTGILSNRRPVDVAPASSSGASTPDSSSSELRMSLIAMAKRGAAKRNLYSRFYRGAVLAPEAGTNELPGPASSTGTTPSVTASPFETLSNNPDPKGKRKGKEEDRDVDSKKEKKRKKRKIEEPEHDADVDKIENKTERRERKRRKKELKEMKAQMKEVPSEVRLKEKEEKKRRHGKLKDLPDDRSFPEISSAVLNAKDVLQNHEEKRRRKKEKERMKQQSKTEQPTKPKNRHKNLK</sequence>
<evidence type="ECO:0000313" key="2">
    <source>
        <dbReference type="EMBL" id="KAJ3993227.1"/>
    </source>
</evidence>
<feature type="region of interest" description="Disordered" evidence="1">
    <location>
        <begin position="97"/>
        <end position="118"/>
    </location>
</feature>
<feature type="region of interest" description="Disordered" evidence="1">
    <location>
        <begin position="150"/>
        <end position="325"/>
    </location>
</feature>
<feature type="compositionally biased region" description="Basic and acidic residues" evidence="1">
    <location>
        <begin position="236"/>
        <end position="258"/>
    </location>
</feature>
<evidence type="ECO:0000256" key="1">
    <source>
        <dbReference type="SAM" id="MobiDB-lite"/>
    </source>
</evidence>
<protein>
    <recommendedName>
        <fullName evidence="4">Ribosome biogenesis protein</fullName>
    </recommendedName>
</protein>
<feature type="non-terminal residue" evidence="2">
    <location>
        <position position="1"/>
    </location>
</feature>
<proteinExistence type="predicted"/>
<dbReference type="InterPro" id="IPR050656">
    <property type="entry name" value="PINX1"/>
</dbReference>
<dbReference type="PANTHER" id="PTHR23149">
    <property type="entry name" value="G PATCH DOMAIN CONTAINING PROTEIN"/>
    <property type="match status" value="1"/>
</dbReference>
<dbReference type="PANTHER" id="PTHR23149:SF32">
    <property type="entry name" value="G-PATCH DOMAIN-CONTAINING PROTEIN"/>
    <property type="match status" value="1"/>
</dbReference>
<feature type="compositionally biased region" description="Basic and acidic residues" evidence="1">
    <location>
        <begin position="266"/>
        <end position="275"/>
    </location>
</feature>
<name>A0ABQ8Q410_9AGAR</name>
<reference evidence="2" key="1">
    <citation type="submission" date="2022-08" db="EMBL/GenBank/DDBJ databases">
        <authorList>
            <consortium name="DOE Joint Genome Institute"/>
            <person name="Min B."/>
            <person name="Riley R."/>
            <person name="Sierra-Patev S."/>
            <person name="Naranjo-Ortiz M."/>
            <person name="Looney B."/>
            <person name="Konkel Z."/>
            <person name="Slot J.C."/>
            <person name="Sakamoto Y."/>
            <person name="Steenwyk J.L."/>
            <person name="Rokas A."/>
            <person name="Carro J."/>
            <person name="Camarero S."/>
            <person name="Ferreira P."/>
            <person name="Molpeceres G."/>
            <person name="Ruiz-Duenas F.J."/>
            <person name="Serrano A."/>
            <person name="Henrissat B."/>
            <person name="Drula E."/>
            <person name="Hughes K.W."/>
            <person name="Mata J.L."/>
            <person name="Ishikawa N.K."/>
            <person name="Vargas-Isla R."/>
            <person name="Ushijima S."/>
            <person name="Smith C.A."/>
            <person name="Ahrendt S."/>
            <person name="Andreopoulos W."/>
            <person name="He G."/>
            <person name="Labutti K."/>
            <person name="Lipzen A."/>
            <person name="Ng V."/>
            <person name="Sandor L."/>
            <person name="Barry K."/>
            <person name="Martinez A.T."/>
            <person name="Xiao Y."/>
            <person name="Gibbons J.G."/>
            <person name="Terashima K."/>
            <person name="Hibbett D.S."/>
            <person name="Grigoriev I.V."/>
        </authorList>
    </citation>
    <scope>NUCLEOTIDE SEQUENCE</scope>
    <source>
        <strain evidence="2">TFB10827</strain>
    </source>
</reference>
<comment type="caution">
    <text evidence="2">The sequence shown here is derived from an EMBL/GenBank/DDBJ whole genome shotgun (WGS) entry which is preliminary data.</text>
</comment>
<feature type="compositionally biased region" description="Basic and acidic residues" evidence="1">
    <location>
        <begin position="208"/>
        <end position="228"/>
    </location>
</feature>
<organism evidence="2 3">
    <name type="scientific">Lentinula boryana</name>
    <dbReference type="NCBI Taxonomy" id="40481"/>
    <lineage>
        <taxon>Eukaryota</taxon>
        <taxon>Fungi</taxon>
        <taxon>Dikarya</taxon>
        <taxon>Basidiomycota</taxon>
        <taxon>Agaricomycotina</taxon>
        <taxon>Agaricomycetes</taxon>
        <taxon>Agaricomycetidae</taxon>
        <taxon>Agaricales</taxon>
        <taxon>Marasmiineae</taxon>
        <taxon>Omphalotaceae</taxon>
        <taxon>Lentinula</taxon>
    </lineage>
</organism>